<dbReference type="PANTHER" id="PTHR11735:SF11">
    <property type="entry name" value="TRNA THREONYLCARBAMOYLADENOSINE BIOSYNTHESIS PROTEIN TSAB"/>
    <property type="match status" value="1"/>
</dbReference>
<dbReference type="CDD" id="cd24032">
    <property type="entry name" value="ASKHA_NBD_TsaB"/>
    <property type="match status" value="1"/>
</dbReference>
<protein>
    <submittedName>
        <fullName evidence="2">tRNA (Adenosine(37)-N6)-threonylcarbamoyltransferase complex dimerization subunit type 1 TsaB</fullName>
    </submittedName>
</protein>
<dbReference type="Gene3D" id="3.30.420.40">
    <property type="match status" value="2"/>
</dbReference>
<reference evidence="2 3" key="1">
    <citation type="submission" date="2020-11" db="EMBL/GenBank/DDBJ databases">
        <title>Taxonomic evaluation of the Bacillus sporothermodurans group of bacteria based on whole genome sequences.</title>
        <authorList>
            <person name="Fiedler G."/>
            <person name="Herbstmann A.-D."/>
            <person name="Doll E."/>
            <person name="Wenning M."/>
            <person name="Brinks E."/>
            <person name="Kabisch J."/>
            <person name="Breitenwieser F."/>
            <person name="Lappann M."/>
            <person name="Boehnlein C."/>
            <person name="Franz C."/>
        </authorList>
    </citation>
    <scope>NUCLEOTIDE SEQUENCE [LARGE SCALE GENOMIC DNA]</scope>
    <source>
        <strain evidence="2 3">JCM 19841</strain>
    </source>
</reference>
<keyword evidence="3" id="KW-1185">Reference proteome</keyword>
<name>A0ABX7E1F6_9BACI</name>
<accession>A0ABX7E1F6</accession>
<gene>
    <name evidence="2" type="primary">tsaB</name>
    <name evidence="2" type="ORF">I5776_19560</name>
</gene>
<dbReference type="NCBIfam" id="TIGR03725">
    <property type="entry name" value="T6A_YeaZ"/>
    <property type="match status" value="1"/>
</dbReference>
<proteinExistence type="predicted"/>
<evidence type="ECO:0000313" key="2">
    <source>
        <dbReference type="EMBL" id="QQZ09148.1"/>
    </source>
</evidence>
<dbReference type="Pfam" id="PF00814">
    <property type="entry name" value="TsaD"/>
    <property type="match status" value="1"/>
</dbReference>
<dbReference type="PANTHER" id="PTHR11735">
    <property type="entry name" value="TRNA N6-ADENOSINE THREONYLCARBAMOYLTRANSFERASE"/>
    <property type="match status" value="1"/>
</dbReference>
<dbReference type="SUPFAM" id="SSF53067">
    <property type="entry name" value="Actin-like ATPase domain"/>
    <property type="match status" value="2"/>
</dbReference>
<dbReference type="InterPro" id="IPR043129">
    <property type="entry name" value="ATPase_NBD"/>
</dbReference>
<dbReference type="InterPro" id="IPR000905">
    <property type="entry name" value="Gcp-like_dom"/>
</dbReference>
<evidence type="ECO:0000259" key="1">
    <source>
        <dbReference type="Pfam" id="PF00814"/>
    </source>
</evidence>
<dbReference type="RefSeq" id="WP_202778178.1">
    <property type="nucleotide sequence ID" value="NZ_CP065425.1"/>
</dbReference>
<evidence type="ECO:0000313" key="3">
    <source>
        <dbReference type="Proteomes" id="UP000595691"/>
    </source>
</evidence>
<feature type="domain" description="Gcp-like" evidence="1">
    <location>
        <begin position="26"/>
        <end position="224"/>
    </location>
</feature>
<dbReference type="Proteomes" id="UP000595691">
    <property type="component" value="Chromosome"/>
</dbReference>
<dbReference type="InterPro" id="IPR022496">
    <property type="entry name" value="T6A_TsaB"/>
</dbReference>
<dbReference type="EMBL" id="CP065425">
    <property type="protein sequence ID" value="QQZ09148.1"/>
    <property type="molecule type" value="Genomic_DNA"/>
</dbReference>
<sequence>MKVLAIDTSNYALGIALLDNDKVIGEYITNLKKNHSIRVMPAIQQLMKDCDLSPMDLEKIVVAKGPGSYTGVRIGVSIAKTMAWSLNIPLVGISSLAIMAGVGRHFHGFICPFFDARRGQIYTGLYRFEDERLITELNDCNILTVEWVEKLKLLDESVIFVGNDIDLHKDTIINTLGDKAIFASPSEINPRPSELAFLGKDLSGEDIHTFVPNYIRLVEAEAKWLESQKANGSKEG</sequence>
<organism evidence="2 3">
    <name type="scientific">Heyndrickxia vini</name>
    <dbReference type="NCBI Taxonomy" id="1476025"/>
    <lineage>
        <taxon>Bacteria</taxon>
        <taxon>Bacillati</taxon>
        <taxon>Bacillota</taxon>
        <taxon>Bacilli</taxon>
        <taxon>Bacillales</taxon>
        <taxon>Bacillaceae</taxon>
        <taxon>Heyndrickxia</taxon>
    </lineage>
</organism>